<evidence type="ECO:0000256" key="1">
    <source>
        <dbReference type="SAM" id="MobiDB-lite"/>
    </source>
</evidence>
<keyword evidence="3" id="KW-1185">Reference proteome</keyword>
<evidence type="ECO:0000313" key="2">
    <source>
        <dbReference type="EMBL" id="KAK4175219.1"/>
    </source>
</evidence>
<organism evidence="2 3">
    <name type="scientific">Triangularia setosa</name>
    <dbReference type="NCBI Taxonomy" id="2587417"/>
    <lineage>
        <taxon>Eukaryota</taxon>
        <taxon>Fungi</taxon>
        <taxon>Dikarya</taxon>
        <taxon>Ascomycota</taxon>
        <taxon>Pezizomycotina</taxon>
        <taxon>Sordariomycetes</taxon>
        <taxon>Sordariomycetidae</taxon>
        <taxon>Sordariales</taxon>
        <taxon>Podosporaceae</taxon>
        <taxon>Triangularia</taxon>
    </lineage>
</organism>
<gene>
    <name evidence="2" type="ORF">QBC36DRAFT_331976</name>
</gene>
<reference evidence="2" key="2">
    <citation type="submission" date="2023-05" db="EMBL/GenBank/DDBJ databases">
        <authorList>
            <consortium name="Lawrence Berkeley National Laboratory"/>
            <person name="Steindorff A."/>
            <person name="Hensen N."/>
            <person name="Bonometti L."/>
            <person name="Westerberg I."/>
            <person name="Brannstrom I.O."/>
            <person name="Guillou S."/>
            <person name="Cros-Aarteil S."/>
            <person name="Calhoun S."/>
            <person name="Haridas S."/>
            <person name="Kuo A."/>
            <person name="Mondo S."/>
            <person name="Pangilinan J."/>
            <person name="Riley R."/>
            <person name="Labutti K."/>
            <person name="Andreopoulos B."/>
            <person name="Lipzen A."/>
            <person name="Chen C."/>
            <person name="Yanf M."/>
            <person name="Daum C."/>
            <person name="Ng V."/>
            <person name="Clum A."/>
            <person name="Ohm R."/>
            <person name="Martin F."/>
            <person name="Silar P."/>
            <person name="Natvig D."/>
            <person name="Lalanne C."/>
            <person name="Gautier V."/>
            <person name="Ament-Velasquez S.L."/>
            <person name="Kruys A."/>
            <person name="Hutchinson M.I."/>
            <person name="Powell A.J."/>
            <person name="Barry K."/>
            <person name="Miller A.N."/>
            <person name="Grigoriev I.V."/>
            <person name="Debuchy R."/>
            <person name="Gladieux P."/>
            <person name="Thoren M.H."/>
            <person name="Johannesson H."/>
        </authorList>
    </citation>
    <scope>NUCLEOTIDE SEQUENCE</scope>
    <source>
        <strain evidence="2">CBS 892.96</strain>
    </source>
</reference>
<feature type="region of interest" description="Disordered" evidence="1">
    <location>
        <begin position="100"/>
        <end position="126"/>
    </location>
</feature>
<evidence type="ECO:0000313" key="3">
    <source>
        <dbReference type="Proteomes" id="UP001302321"/>
    </source>
</evidence>
<name>A0AAN6W4G6_9PEZI</name>
<dbReference type="AlphaFoldDB" id="A0AAN6W4G6"/>
<dbReference type="EMBL" id="MU866244">
    <property type="protein sequence ID" value="KAK4175219.1"/>
    <property type="molecule type" value="Genomic_DNA"/>
</dbReference>
<accession>A0AAN6W4G6</accession>
<protein>
    <submittedName>
        <fullName evidence="2">Uncharacterized protein</fullName>
    </submittedName>
</protein>
<sequence length="332" mass="38167">MAHTKQIAKRSERGVITWTRFHLPVDQEWPTWAVDHENVHFGPLIDVEGMRKAWLGRMVDNPEQAAYIIEWSALGCLEIFQSSAACLEFLQNLPQIKSSNLKSPSESSSPSPAGNILPLEGASSSSSPPASALSRFLTLLESTQKPKSNVEGRVTLNAFLVPGKRDDESTRKAYQALRAELCSFQPRGFEFIKGSGLHWQWHKTTWFWTIEEDEWARSKFGELEQTGENIQHRTIICDFHLWPRKFGATPEHEEAAAADPEAKQSWNDAVSKVMPPVTAWVQERWDIVRVPYYEPPYEPTEEELEHQRELDEFIKYHNENPKPEVRRCGTRW</sequence>
<proteinExistence type="predicted"/>
<comment type="caution">
    <text evidence="2">The sequence shown here is derived from an EMBL/GenBank/DDBJ whole genome shotgun (WGS) entry which is preliminary data.</text>
</comment>
<reference evidence="2" key="1">
    <citation type="journal article" date="2023" name="Mol. Phylogenet. Evol.">
        <title>Genome-scale phylogeny and comparative genomics of the fungal order Sordariales.</title>
        <authorList>
            <person name="Hensen N."/>
            <person name="Bonometti L."/>
            <person name="Westerberg I."/>
            <person name="Brannstrom I.O."/>
            <person name="Guillou S."/>
            <person name="Cros-Aarteil S."/>
            <person name="Calhoun S."/>
            <person name="Haridas S."/>
            <person name="Kuo A."/>
            <person name="Mondo S."/>
            <person name="Pangilinan J."/>
            <person name="Riley R."/>
            <person name="LaButti K."/>
            <person name="Andreopoulos B."/>
            <person name="Lipzen A."/>
            <person name="Chen C."/>
            <person name="Yan M."/>
            <person name="Daum C."/>
            <person name="Ng V."/>
            <person name="Clum A."/>
            <person name="Steindorff A."/>
            <person name="Ohm R.A."/>
            <person name="Martin F."/>
            <person name="Silar P."/>
            <person name="Natvig D.O."/>
            <person name="Lalanne C."/>
            <person name="Gautier V."/>
            <person name="Ament-Velasquez S.L."/>
            <person name="Kruys A."/>
            <person name="Hutchinson M.I."/>
            <person name="Powell A.J."/>
            <person name="Barry K."/>
            <person name="Miller A.N."/>
            <person name="Grigoriev I.V."/>
            <person name="Debuchy R."/>
            <person name="Gladieux P."/>
            <person name="Hiltunen Thoren M."/>
            <person name="Johannesson H."/>
        </authorList>
    </citation>
    <scope>NUCLEOTIDE SEQUENCE</scope>
    <source>
        <strain evidence="2">CBS 892.96</strain>
    </source>
</reference>
<dbReference type="Proteomes" id="UP001302321">
    <property type="component" value="Unassembled WGS sequence"/>
</dbReference>